<dbReference type="FunFam" id="2.10.25.10:FF:000506">
    <property type="entry name" value="Adhesion G protein-coupled receptor E1"/>
    <property type="match status" value="1"/>
</dbReference>
<dbReference type="Proteomes" id="UP000030764">
    <property type="component" value="Unassembled WGS sequence"/>
</dbReference>
<keyword evidence="1 5" id="KW-0245">EGF-like domain</keyword>
<dbReference type="SMART" id="SM00179">
    <property type="entry name" value="EGF_CA"/>
    <property type="match status" value="5"/>
</dbReference>
<dbReference type="PANTHER" id="PTHR24039:SF58">
    <property type="entry name" value="EGF-LIKE DOMAIN-CONTAINING PROTEIN"/>
    <property type="match status" value="1"/>
</dbReference>
<dbReference type="PANTHER" id="PTHR24039">
    <property type="entry name" value="FIBRILLIN-RELATED"/>
    <property type="match status" value="1"/>
</dbReference>
<evidence type="ECO:0000259" key="9">
    <source>
        <dbReference type="PROSITE" id="PS51220"/>
    </source>
</evidence>
<dbReference type="GO" id="GO:0007160">
    <property type="term" value="P:cell-matrix adhesion"/>
    <property type="evidence" value="ECO:0007669"/>
    <property type="project" value="InterPro"/>
</dbReference>
<dbReference type="AlphaFoldDB" id="A0A085MFL9"/>
<feature type="region of interest" description="Disordered" evidence="6">
    <location>
        <begin position="1022"/>
        <end position="1044"/>
    </location>
</feature>
<organism evidence="10 11">
    <name type="scientific">Trichuris suis</name>
    <name type="common">pig whipworm</name>
    <dbReference type="NCBI Taxonomy" id="68888"/>
    <lineage>
        <taxon>Eukaryota</taxon>
        <taxon>Metazoa</taxon>
        <taxon>Ecdysozoa</taxon>
        <taxon>Nematoda</taxon>
        <taxon>Enoplea</taxon>
        <taxon>Dorylaimia</taxon>
        <taxon>Trichinellida</taxon>
        <taxon>Trichuridae</taxon>
        <taxon>Trichuris</taxon>
    </lineage>
</organism>
<dbReference type="Pfam" id="PF12947">
    <property type="entry name" value="EGF_3"/>
    <property type="match status" value="1"/>
</dbReference>
<keyword evidence="4" id="KW-1015">Disulfide bond</keyword>
<dbReference type="InterPro" id="IPR000152">
    <property type="entry name" value="EGF-type_Asp/Asn_hydroxyl_site"/>
</dbReference>
<dbReference type="Gene3D" id="2.170.300.10">
    <property type="entry name" value="Tie2 ligand-binding domain superfamily"/>
    <property type="match status" value="1"/>
</dbReference>
<feature type="domain" description="NIDO" evidence="9">
    <location>
        <begin position="138"/>
        <end position="301"/>
    </location>
</feature>
<dbReference type="InterPro" id="IPR009030">
    <property type="entry name" value="Growth_fac_rcpt_cys_sf"/>
</dbReference>
<dbReference type="CDD" id="cd00054">
    <property type="entry name" value="EGF_CA"/>
    <property type="match status" value="5"/>
</dbReference>
<evidence type="ECO:0000256" key="7">
    <source>
        <dbReference type="SAM" id="Phobius"/>
    </source>
</evidence>
<sequence length="1187" mass="131485">MAYVTAACFMLLYIIHILHFAFSSRDVRWHAPLSTETPFRRLSATRQQFGRHRALTALNTTSPPSLKAKMYSYGEDTHDHRMPPWVSVQGYILTSELTLYGHDHSAIYVSKDGALGFSPSFASNEINAFPIDHEVIAVFWTETSFGSTGQVHFRETADPHVLSTAASKVQSQFRLGGAFTPSSVFVVTWENLAPNSKPPPSGNDQVVPKNTFQIALIMSMNGTFAHFIYNELNWHGNATVRNQPLPALRAQYTSQAQIGFNKGDGRIYFNMPWSGGSQALNVKENSNMGIPGEWLFKLDDPSGIHLCAPGIKSLHCSSKCEKNEFSYDCTRRCHCLQDEECNHITGRCPSERCKSGWTNAPSCDIGQQRNVKNLKHLGKFSLYTNIENSKEGERKPKNLSDQISSQPIAFKPQQISEFVYNPFRPVPLQGVSYRNKILTQSSSALPVNPLAIKPLTNSWPGWMLPEQRANSKSILCTKQCNQNSHCALINGTERCQCNTGWTGDGQYCVDINECLQDNPCPINAKCINTYGSYDCQCPSGFISNGIVCTDVDECAEGIARCPERSVCVNTNGSYICQCREGYNGEPGSEIGCVDVNECLLPHVYCGPNAECKNTVGSYACECHAGFQPNIDGTNGCEDIDECQTKPCSKAATCTNKPGSFKCTCNATYNGNGFHCERSKLFTVGMTEADTILDHQHQWTTINLKSPLRFLQTDHNKLHISSNGIIGFDSPITTYKEPTKLGNALMPFYHKVNLEKGGKVYIQTLTNGTFLSELITLFREVEGLRALKAHQVIIVTYENVKAHPSSESTGSTFQCVLVGFDIATYVIFIYDTVQPTEAKAGIQATNFSKSVYLPFSRSNAYELTVKSNIGIPGKWIYRIDLEYIPKCPSGYSDAPLCLSDINECKFTEFACHKHAICINTPGSYVCQCKRGYSGDGRQCFYVDPCYTETGAVCGDNAQCFVPAFHRSKPECVCNDGFIGDGFFCTPIPDTMAHEQQSGGIQLFLGSPKKVEIHSQLRTEKPVVQLRSNKPSKSRTQEENTGDSARSQLAKVPFNDDDAVQAVRHESTLNVQNSSAYISGTDDDFNLHESLETASSAMKLLIITVPTVLTVVWLSLVVLLVKVCTRRKQNQQRSTYSLEPFHIKQLSTASSGAYETCGSLLNGYSFSQMNSRENMPRTSKGNVRYGQFI</sequence>
<dbReference type="InterPro" id="IPR024731">
    <property type="entry name" value="NELL2-like_EGF"/>
</dbReference>
<evidence type="ECO:0000256" key="1">
    <source>
        <dbReference type="ARBA" id="ARBA00022536"/>
    </source>
</evidence>
<proteinExistence type="predicted"/>
<dbReference type="PROSITE" id="PS01187">
    <property type="entry name" value="EGF_CA"/>
    <property type="match status" value="3"/>
</dbReference>
<comment type="caution">
    <text evidence="5">Lacks conserved residue(s) required for the propagation of feature annotation.</text>
</comment>
<dbReference type="FunFam" id="2.10.25.10:FF:000038">
    <property type="entry name" value="Fibrillin 2"/>
    <property type="match status" value="4"/>
</dbReference>
<dbReference type="EMBL" id="KL363196">
    <property type="protein sequence ID" value="KFD56015.1"/>
    <property type="molecule type" value="Genomic_DNA"/>
</dbReference>
<dbReference type="InterPro" id="IPR000742">
    <property type="entry name" value="EGF"/>
</dbReference>
<dbReference type="InterPro" id="IPR049883">
    <property type="entry name" value="NOTCH1_EGF-like"/>
</dbReference>
<reference evidence="10 11" key="1">
    <citation type="journal article" date="2014" name="Nat. Genet.">
        <title>Genome and transcriptome of the porcine whipworm Trichuris suis.</title>
        <authorList>
            <person name="Jex A.R."/>
            <person name="Nejsum P."/>
            <person name="Schwarz E.M."/>
            <person name="Hu L."/>
            <person name="Young N.D."/>
            <person name="Hall R.S."/>
            <person name="Korhonen P.K."/>
            <person name="Liao S."/>
            <person name="Thamsborg S."/>
            <person name="Xia J."/>
            <person name="Xu P."/>
            <person name="Wang S."/>
            <person name="Scheerlinck J.P."/>
            <person name="Hofmann A."/>
            <person name="Sternberg P.W."/>
            <person name="Wang J."/>
            <person name="Gasser R.B."/>
        </authorList>
    </citation>
    <scope>NUCLEOTIDE SEQUENCE [LARGE SCALE GENOMIC DNA]</scope>
    <source>
        <strain evidence="10">DCEP-RM93M</strain>
    </source>
</reference>
<dbReference type="PROSITE" id="PS00010">
    <property type="entry name" value="ASX_HYDROXYL"/>
    <property type="match status" value="5"/>
</dbReference>
<feature type="transmembrane region" description="Helical" evidence="7">
    <location>
        <begin position="1098"/>
        <end position="1119"/>
    </location>
</feature>
<dbReference type="Pfam" id="PF07645">
    <property type="entry name" value="EGF_CA"/>
    <property type="match status" value="4"/>
</dbReference>
<dbReference type="Gene3D" id="2.10.25.10">
    <property type="entry name" value="Laminin"/>
    <property type="match status" value="7"/>
</dbReference>
<gene>
    <name evidence="10" type="ORF">M513_03139</name>
</gene>
<dbReference type="GO" id="GO:0005509">
    <property type="term" value="F:calcium ion binding"/>
    <property type="evidence" value="ECO:0007669"/>
    <property type="project" value="InterPro"/>
</dbReference>
<evidence type="ECO:0000256" key="4">
    <source>
        <dbReference type="ARBA" id="ARBA00023157"/>
    </source>
</evidence>
<keyword evidence="7" id="KW-1133">Transmembrane helix</keyword>
<feature type="domain" description="EGF-like" evidence="8">
    <location>
        <begin position="594"/>
        <end position="637"/>
    </location>
</feature>
<dbReference type="PROSITE" id="PS51220">
    <property type="entry name" value="NIDO"/>
    <property type="match status" value="2"/>
</dbReference>
<dbReference type="SUPFAM" id="SSF57184">
    <property type="entry name" value="Growth factor receptor domain"/>
    <property type="match status" value="2"/>
</dbReference>
<feature type="domain" description="EGF-like" evidence="8">
    <location>
        <begin position="899"/>
        <end position="939"/>
    </location>
</feature>
<dbReference type="SMART" id="SM00539">
    <property type="entry name" value="NIDO"/>
    <property type="match status" value="2"/>
</dbReference>
<dbReference type="PROSITE" id="PS01186">
    <property type="entry name" value="EGF_2"/>
    <property type="match status" value="4"/>
</dbReference>
<dbReference type="InterPro" id="IPR003886">
    <property type="entry name" value="NIDO_dom"/>
</dbReference>
<feature type="domain" description="EGF-like" evidence="8">
    <location>
        <begin position="510"/>
        <end position="549"/>
    </location>
</feature>
<evidence type="ECO:0000259" key="8">
    <source>
        <dbReference type="PROSITE" id="PS50026"/>
    </source>
</evidence>
<evidence type="ECO:0000256" key="5">
    <source>
        <dbReference type="PROSITE-ProRule" id="PRU00076"/>
    </source>
</evidence>
<dbReference type="SMART" id="SM00181">
    <property type="entry name" value="EGF"/>
    <property type="match status" value="7"/>
</dbReference>
<evidence type="ECO:0008006" key="12">
    <source>
        <dbReference type="Google" id="ProtNLM"/>
    </source>
</evidence>
<keyword evidence="7" id="KW-0472">Membrane</keyword>
<evidence type="ECO:0000256" key="6">
    <source>
        <dbReference type="SAM" id="MobiDB-lite"/>
    </source>
</evidence>
<keyword evidence="3" id="KW-0677">Repeat</keyword>
<protein>
    <recommendedName>
        <fullName evidence="12">EGF-like domain protein</fullName>
    </recommendedName>
</protein>
<dbReference type="GO" id="GO:0071944">
    <property type="term" value="C:cell periphery"/>
    <property type="evidence" value="ECO:0007669"/>
    <property type="project" value="UniProtKB-ARBA"/>
</dbReference>
<name>A0A085MFL9_9BILA</name>
<evidence type="ECO:0000313" key="11">
    <source>
        <dbReference type="Proteomes" id="UP000030764"/>
    </source>
</evidence>
<feature type="domain" description="NIDO" evidence="9">
    <location>
        <begin position="746"/>
        <end position="881"/>
    </location>
</feature>
<evidence type="ECO:0000256" key="2">
    <source>
        <dbReference type="ARBA" id="ARBA00022729"/>
    </source>
</evidence>
<evidence type="ECO:0000256" key="3">
    <source>
        <dbReference type="ARBA" id="ARBA00022737"/>
    </source>
</evidence>
<dbReference type="PROSITE" id="PS50026">
    <property type="entry name" value="EGF_3"/>
    <property type="match status" value="5"/>
</dbReference>
<evidence type="ECO:0000313" key="10">
    <source>
        <dbReference type="EMBL" id="KFD56015.1"/>
    </source>
</evidence>
<keyword evidence="2" id="KW-0732">Signal</keyword>
<accession>A0A085MFL9</accession>
<feature type="domain" description="EGF-like" evidence="8">
    <location>
        <begin position="550"/>
        <end position="589"/>
    </location>
</feature>
<feature type="domain" description="EGF-like" evidence="8">
    <location>
        <begin position="638"/>
        <end position="676"/>
    </location>
</feature>
<dbReference type="InterPro" id="IPR018097">
    <property type="entry name" value="EGF_Ca-bd_CS"/>
</dbReference>
<keyword evidence="7" id="KW-0812">Transmembrane</keyword>
<keyword evidence="11" id="KW-1185">Reference proteome</keyword>
<dbReference type="Pfam" id="PF06119">
    <property type="entry name" value="NIDO"/>
    <property type="match status" value="2"/>
</dbReference>
<dbReference type="InterPro" id="IPR001881">
    <property type="entry name" value="EGF-like_Ca-bd_dom"/>
</dbReference>